<reference evidence="1" key="1">
    <citation type="submission" date="2009-09" db="EMBL/GenBank/DDBJ databases">
        <authorList>
            <person name="Weinstock G."/>
            <person name="Sodergren E."/>
            <person name="Clifton S."/>
            <person name="Fulton L."/>
            <person name="Fulton B."/>
            <person name="Courtney L."/>
            <person name="Fronick C."/>
            <person name="Harrison M."/>
            <person name="Strong C."/>
            <person name="Farmer C."/>
            <person name="Delahaunty K."/>
            <person name="Markovic C."/>
            <person name="Hall O."/>
            <person name="Minx P."/>
            <person name="Tomlinson C."/>
            <person name="Mitreva M."/>
            <person name="Nelson J."/>
            <person name="Hou S."/>
            <person name="Wollam A."/>
            <person name="Pepin K.H."/>
            <person name="Johnson M."/>
            <person name="Bhonagiri V."/>
            <person name="Nash W.E."/>
            <person name="Warren W."/>
            <person name="Chinwalla A."/>
            <person name="Mardis E.R."/>
            <person name="Wilson R.K."/>
        </authorList>
    </citation>
    <scope>NUCLEOTIDE SEQUENCE [LARGE SCALE GENOMIC DNA]</scope>
    <source>
        <strain evidence="1">DSM 20583</strain>
    </source>
</reference>
<comment type="caution">
    <text evidence="1">The sequence shown here is derived from an EMBL/GenBank/DDBJ whole genome shotgun (WGS) entry which is preliminary data.</text>
</comment>
<sequence>MRIITLDQLQSYCEKYNLSHYSSTANDNAMVFVQVPGEFRKDTSIKFSDEETDGLLPVTLQSCHIYENRNGSYISKASMKKAMPSFSNRPILGHIIQKDDGTYDFDSHNMEIVDDPWNEGEQ</sequence>
<evidence type="ECO:0000313" key="2">
    <source>
        <dbReference type="Proteomes" id="UP000003755"/>
    </source>
</evidence>
<accession>C9L7C2</accession>
<organism evidence="1 2">
    <name type="scientific">Blautia hansenii DSM 20583</name>
    <dbReference type="NCBI Taxonomy" id="537007"/>
    <lineage>
        <taxon>Bacteria</taxon>
        <taxon>Bacillati</taxon>
        <taxon>Bacillota</taxon>
        <taxon>Clostridia</taxon>
        <taxon>Lachnospirales</taxon>
        <taxon>Lachnospiraceae</taxon>
        <taxon>Blautia</taxon>
    </lineage>
</organism>
<dbReference type="EMBL" id="ABYU02000014">
    <property type="protein sequence ID" value="EEX21927.1"/>
    <property type="molecule type" value="Genomic_DNA"/>
</dbReference>
<protein>
    <submittedName>
        <fullName evidence="1">Uncharacterized protein</fullName>
    </submittedName>
</protein>
<feature type="non-terminal residue" evidence="1">
    <location>
        <position position="122"/>
    </location>
</feature>
<evidence type="ECO:0000313" key="1">
    <source>
        <dbReference type="EMBL" id="EEX21927.1"/>
    </source>
</evidence>
<gene>
    <name evidence="1" type="ORF">BLAHAN_05285</name>
</gene>
<name>C9L7C2_BLAHA</name>
<proteinExistence type="predicted"/>
<keyword evidence="2" id="KW-1185">Reference proteome</keyword>
<dbReference type="HOGENOM" id="CLU_2031433_0_0_9"/>
<dbReference type="STRING" id="537007.BLAHAN_05285"/>
<dbReference type="Proteomes" id="UP000003755">
    <property type="component" value="Unassembled WGS sequence"/>
</dbReference>
<dbReference type="RefSeq" id="WP_003020154.1">
    <property type="nucleotide sequence ID" value="NZ_GG698589.1"/>
</dbReference>
<dbReference type="AlphaFoldDB" id="C9L7C2"/>